<name>A0A644YD56_9ZZZZ</name>
<dbReference type="AlphaFoldDB" id="A0A644YD56"/>
<sequence>MTAVIRRDIFHLGVVNNRGRVNTVAVARAHRHDAIGREENRGRNTLKLLLLILPGCAEISLEVGVLLELWVAVGGQHLTVGVNVHAFPSRLLQQHLEVVQVVAGHHNKGALLDFERYDGRNRIAVGFGVGRVQNGHALEVDAAELHQKGQPFLHRVIVCHRRHTLNKPSVDRWVTLAQNPCVMGIGRHTAHAEQQRGAQRDEVFVPVKKLLCSREQTASGSFSCRPDLGRVGSDIALVKVDVGDCDKESVHNQVNMLSAAVTCLGKADHFTGQHILLVGHIRLFATDTRHSASGASCSLLTLETEHFAHDKYLPIFLFYTAFFGSKDISVCR</sequence>
<reference evidence="1" key="1">
    <citation type="submission" date="2019-08" db="EMBL/GenBank/DDBJ databases">
        <authorList>
            <person name="Kucharzyk K."/>
            <person name="Murdoch R.W."/>
            <person name="Higgins S."/>
            <person name="Loffler F."/>
        </authorList>
    </citation>
    <scope>NUCLEOTIDE SEQUENCE</scope>
</reference>
<gene>
    <name evidence="1" type="ORF">SDC9_70555</name>
</gene>
<evidence type="ECO:0000313" key="1">
    <source>
        <dbReference type="EMBL" id="MPM24074.1"/>
    </source>
</evidence>
<organism evidence="1">
    <name type="scientific">bioreactor metagenome</name>
    <dbReference type="NCBI Taxonomy" id="1076179"/>
    <lineage>
        <taxon>unclassified sequences</taxon>
        <taxon>metagenomes</taxon>
        <taxon>ecological metagenomes</taxon>
    </lineage>
</organism>
<protein>
    <submittedName>
        <fullName evidence="1">Uncharacterized protein</fullName>
    </submittedName>
</protein>
<dbReference type="EMBL" id="VSSQ01004180">
    <property type="protein sequence ID" value="MPM24074.1"/>
    <property type="molecule type" value="Genomic_DNA"/>
</dbReference>
<comment type="caution">
    <text evidence="1">The sequence shown here is derived from an EMBL/GenBank/DDBJ whole genome shotgun (WGS) entry which is preliminary data.</text>
</comment>
<proteinExistence type="predicted"/>
<accession>A0A644YD56</accession>